<name>A0ABQ5KC04_9EUKA</name>
<dbReference type="NCBIfam" id="NF033550">
    <property type="entry name" value="transpos_ISL3"/>
    <property type="match status" value="1"/>
</dbReference>
<evidence type="ECO:0000259" key="2">
    <source>
        <dbReference type="Pfam" id="PF13542"/>
    </source>
</evidence>
<dbReference type="Pfam" id="PF01610">
    <property type="entry name" value="DDE_Tnp_ISL3"/>
    <property type="match status" value="1"/>
</dbReference>
<feature type="domain" description="Transposase IS204/IS1001/IS1096/IS1165 zinc-finger" evidence="3">
    <location>
        <begin position="30"/>
        <end position="73"/>
    </location>
</feature>
<dbReference type="PANTHER" id="PTHR33498">
    <property type="entry name" value="TRANSPOSASE FOR INSERTION SEQUENCE ELEMENT IS1557"/>
    <property type="match status" value="1"/>
</dbReference>
<comment type="caution">
    <text evidence="4">The sequence shown here is derived from an EMBL/GenBank/DDBJ whole genome shotgun (WGS) entry which is preliminary data.</text>
</comment>
<organism evidence="4 5">
    <name type="scientific">Aduncisulcus paluster</name>
    <dbReference type="NCBI Taxonomy" id="2918883"/>
    <lineage>
        <taxon>Eukaryota</taxon>
        <taxon>Metamonada</taxon>
        <taxon>Carpediemonas-like organisms</taxon>
        <taxon>Aduncisulcus</taxon>
    </lineage>
</organism>
<protein>
    <recommendedName>
        <fullName evidence="6">Transposase</fullName>
    </recommendedName>
</protein>
<dbReference type="PANTHER" id="PTHR33498:SF1">
    <property type="entry name" value="TRANSPOSASE FOR INSERTION SEQUENCE ELEMENT IS1557"/>
    <property type="match status" value="1"/>
</dbReference>
<proteinExistence type="predicted"/>
<dbReference type="InterPro" id="IPR047951">
    <property type="entry name" value="Transpos_ISL3"/>
</dbReference>
<gene>
    <name evidence="4" type="ORF">ADUPG1_001371</name>
</gene>
<dbReference type="EMBL" id="BQXS01001101">
    <property type="protein sequence ID" value="GKT30080.1"/>
    <property type="molecule type" value="Genomic_DNA"/>
</dbReference>
<dbReference type="Proteomes" id="UP001057375">
    <property type="component" value="Unassembled WGS sequence"/>
</dbReference>
<feature type="domain" description="Transposase IS204/IS1001/IS1096/IS1165 DDE" evidence="1">
    <location>
        <begin position="141"/>
        <end position="379"/>
    </location>
</feature>
<dbReference type="InterPro" id="IPR032877">
    <property type="entry name" value="Transposase_HTH"/>
</dbReference>
<evidence type="ECO:0000313" key="4">
    <source>
        <dbReference type="EMBL" id="GKT30080.1"/>
    </source>
</evidence>
<dbReference type="InterPro" id="IPR002560">
    <property type="entry name" value="Transposase_DDE"/>
</dbReference>
<sequence length="385" mass="45759">MLGLEGIRVKKVSHTDTSIKLYVTTAKKAVPCPSCGNHTSRVHDYRNQSFKDLPISGKHTLIILRKRRYICTCGKRFYESYDFLPKYQRKTNRVSAMICDQMAKSIPITTIANDLGLSPTTVSRTFDFVSYPKITRMPKVLSIDEFKGNAGNNKYQCILVDAQKKRILDILPDRRLEHLQAYFRSIPLFERQKVKYFVCDMWKQYAQIARDFLPNAKIITDKYHFIRQVTWAIENVRKRAQKNMTPSVRKYFKRSRSLILKRNHKLSMDDKERLENMLLYHDDLRTAYLLKEKFYSICKMDKYSLQRKAYNDWIKYAESVCISEFKHCIKAFRNWHKEILHAFKYGYTNGPTEGFNNKIKVLKRVSYGFQNFNRFRNRILHTCNH</sequence>
<dbReference type="Pfam" id="PF14690">
    <property type="entry name" value="Zn_ribbon_ISL3"/>
    <property type="match status" value="1"/>
</dbReference>
<evidence type="ECO:0000259" key="1">
    <source>
        <dbReference type="Pfam" id="PF01610"/>
    </source>
</evidence>
<accession>A0ABQ5KC04</accession>
<feature type="domain" description="Transposase IS204/IS1001/IS1096/IS1165 helix-turn-helix" evidence="2">
    <location>
        <begin position="79"/>
        <end position="127"/>
    </location>
</feature>
<evidence type="ECO:0000313" key="5">
    <source>
        <dbReference type="Proteomes" id="UP001057375"/>
    </source>
</evidence>
<dbReference type="Pfam" id="PF13542">
    <property type="entry name" value="HTH_Tnp_ISL3"/>
    <property type="match status" value="1"/>
</dbReference>
<dbReference type="InterPro" id="IPR029261">
    <property type="entry name" value="Transposase_Znf"/>
</dbReference>
<evidence type="ECO:0000259" key="3">
    <source>
        <dbReference type="Pfam" id="PF14690"/>
    </source>
</evidence>
<keyword evidence="5" id="KW-1185">Reference proteome</keyword>
<evidence type="ECO:0008006" key="6">
    <source>
        <dbReference type="Google" id="ProtNLM"/>
    </source>
</evidence>
<reference evidence="4" key="1">
    <citation type="submission" date="2022-03" db="EMBL/GenBank/DDBJ databases">
        <title>Draft genome sequence of Aduncisulcus paluster, a free-living microaerophilic Fornicata.</title>
        <authorList>
            <person name="Yuyama I."/>
            <person name="Kume K."/>
            <person name="Tamura T."/>
            <person name="Inagaki Y."/>
            <person name="Hashimoto T."/>
        </authorList>
    </citation>
    <scope>NUCLEOTIDE SEQUENCE</scope>
    <source>
        <strain evidence="4">NY0171</strain>
    </source>
</reference>